<keyword evidence="2" id="KW-0949">S-adenosyl-L-methionine</keyword>
<reference evidence="7" key="1">
    <citation type="journal article" date="2014" name="Front. Microbiol.">
        <title>High frequency of phylogenetically diverse reductive dehalogenase-homologous genes in deep subseafloor sedimentary metagenomes.</title>
        <authorList>
            <person name="Kawai M."/>
            <person name="Futagami T."/>
            <person name="Toyoda A."/>
            <person name="Takaki Y."/>
            <person name="Nishi S."/>
            <person name="Hori S."/>
            <person name="Arai W."/>
            <person name="Tsubouchi T."/>
            <person name="Morono Y."/>
            <person name="Uchiyama I."/>
            <person name="Ito T."/>
            <person name="Fujiyama A."/>
            <person name="Inagaki F."/>
            <person name="Takami H."/>
        </authorList>
    </citation>
    <scope>NUCLEOTIDE SEQUENCE</scope>
    <source>
        <strain evidence="7">Expedition CK06-06</strain>
    </source>
</reference>
<dbReference type="InterPro" id="IPR012340">
    <property type="entry name" value="NA-bd_OB-fold"/>
</dbReference>
<evidence type="ECO:0000256" key="4">
    <source>
        <dbReference type="ARBA" id="ARBA00023004"/>
    </source>
</evidence>
<dbReference type="PANTHER" id="PTHR43837:SF1">
    <property type="entry name" value="RIBOSOMAL PROTEIN US12 METHYLTHIOTRANSFERASE RIMO"/>
    <property type="match status" value="1"/>
</dbReference>
<evidence type="ECO:0000256" key="5">
    <source>
        <dbReference type="ARBA" id="ARBA00023014"/>
    </source>
</evidence>
<dbReference type="InterPro" id="IPR005840">
    <property type="entry name" value="Ribosomal_uS12_MeSTrfase_RimO"/>
</dbReference>
<evidence type="ECO:0000313" key="7">
    <source>
        <dbReference type="EMBL" id="GAH35716.1"/>
    </source>
</evidence>
<feature type="domain" description="TRAM" evidence="6">
    <location>
        <begin position="53"/>
        <end position="120"/>
    </location>
</feature>
<dbReference type="GO" id="GO:0035599">
    <property type="term" value="F:aspartic acid methylthiotransferase activity"/>
    <property type="evidence" value="ECO:0007669"/>
    <property type="project" value="TreeGrafter"/>
</dbReference>
<dbReference type="Pfam" id="PF18693">
    <property type="entry name" value="TRAM_2"/>
    <property type="match status" value="1"/>
</dbReference>
<dbReference type="Gene3D" id="2.40.50.140">
    <property type="entry name" value="Nucleic acid-binding proteins"/>
    <property type="match status" value="1"/>
</dbReference>
<name>X1EQP7_9ZZZZ</name>
<evidence type="ECO:0000259" key="6">
    <source>
        <dbReference type="PROSITE" id="PS50926"/>
    </source>
</evidence>
<dbReference type="GO" id="GO:0005829">
    <property type="term" value="C:cytosol"/>
    <property type="evidence" value="ECO:0007669"/>
    <property type="project" value="TreeGrafter"/>
</dbReference>
<keyword evidence="5" id="KW-0411">Iron-sulfur</keyword>
<evidence type="ECO:0000256" key="3">
    <source>
        <dbReference type="ARBA" id="ARBA00022723"/>
    </source>
</evidence>
<dbReference type="GO" id="GO:0051539">
    <property type="term" value="F:4 iron, 4 sulfur cluster binding"/>
    <property type="evidence" value="ECO:0007669"/>
    <property type="project" value="UniProtKB-KW"/>
</dbReference>
<dbReference type="AlphaFoldDB" id="X1EQP7"/>
<comment type="caution">
    <text evidence="7">The sequence shown here is derived from an EMBL/GenBank/DDBJ whole genome shotgun (WGS) entry which is preliminary data.</text>
</comment>
<keyword evidence="4" id="KW-0408">Iron</keyword>
<accession>X1EQP7</accession>
<keyword evidence="1" id="KW-0004">4Fe-4S</keyword>
<organism evidence="7">
    <name type="scientific">marine sediment metagenome</name>
    <dbReference type="NCBI Taxonomy" id="412755"/>
    <lineage>
        <taxon>unclassified sequences</taxon>
        <taxon>metagenomes</taxon>
        <taxon>ecological metagenomes</taxon>
    </lineage>
</organism>
<dbReference type="PROSITE" id="PS50926">
    <property type="entry name" value="TRAM"/>
    <property type="match status" value="1"/>
</dbReference>
<gene>
    <name evidence="7" type="ORF">S03H2_13202</name>
</gene>
<protein>
    <recommendedName>
        <fullName evidence="6">TRAM domain-containing protein</fullName>
    </recommendedName>
</protein>
<keyword evidence="3" id="KW-0479">Metal-binding</keyword>
<feature type="non-terminal residue" evidence="7">
    <location>
        <position position="1"/>
    </location>
</feature>
<sequence>RKVRFDHVGVFLYSPEAGTRAAELPHQVLQSVRRARWERLMCVCERLAHDAAARDVGRTMHVRVDGRAHVSGRLAARYAGLAPEVDPVVLLPEGTAAVGETVTVRIVAAEGYDTVGEVVGAPSEARG</sequence>
<dbReference type="InterPro" id="IPR002792">
    <property type="entry name" value="TRAM_dom"/>
</dbReference>
<dbReference type="Gene3D" id="3.80.30.20">
    <property type="entry name" value="tm_1862 like domain"/>
    <property type="match status" value="1"/>
</dbReference>
<evidence type="ECO:0000256" key="2">
    <source>
        <dbReference type="ARBA" id="ARBA00022691"/>
    </source>
</evidence>
<dbReference type="InterPro" id="IPR023404">
    <property type="entry name" value="rSAM_horseshoe"/>
</dbReference>
<dbReference type="PANTHER" id="PTHR43837">
    <property type="entry name" value="RIBOSOMAL PROTEIN S12 METHYLTHIOTRANSFERASE RIMO"/>
    <property type="match status" value="1"/>
</dbReference>
<dbReference type="EMBL" id="BARU01006702">
    <property type="protein sequence ID" value="GAH35716.1"/>
    <property type="molecule type" value="Genomic_DNA"/>
</dbReference>
<proteinExistence type="predicted"/>
<evidence type="ECO:0000256" key="1">
    <source>
        <dbReference type="ARBA" id="ARBA00022485"/>
    </source>
</evidence>
<dbReference type="GO" id="GO:0046872">
    <property type="term" value="F:metal ion binding"/>
    <property type="evidence" value="ECO:0007669"/>
    <property type="project" value="UniProtKB-KW"/>
</dbReference>